<feature type="transmembrane region" description="Helical" evidence="8">
    <location>
        <begin position="242"/>
        <end position="262"/>
    </location>
</feature>
<dbReference type="InterPro" id="IPR045812">
    <property type="entry name" value="DAHL"/>
</dbReference>
<name>A0AA37TI58_9HYPH</name>
<dbReference type="EC" id="2.7.13.3" evidence="2"/>
<keyword evidence="8" id="KW-0472">Membrane</keyword>
<evidence type="ECO:0000256" key="5">
    <source>
        <dbReference type="ARBA" id="ARBA00022777"/>
    </source>
</evidence>
<feature type="domain" description="Response regulatory" evidence="10">
    <location>
        <begin position="694"/>
        <end position="809"/>
    </location>
</feature>
<keyword evidence="12" id="KW-1185">Reference proteome</keyword>
<dbReference type="PANTHER" id="PTHR43065">
    <property type="entry name" value="SENSOR HISTIDINE KINASE"/>
    <property type="match status" value="1"/>
</dbReference>
<evidence type="ECO:0000256" key="2">
    <source>
        <dbReference type="ARBA" id="ARBA00012438"/>
    </source>
</evidence>
<dbReference type="PANTHER" id="PTHR43065:SF42">
    <property type="entry name" value="TWO-COMPONENT SENSOR PPRA"/>
    <property type="match status" value="1"/>
</dbReference>
<dbReference type="Pfam" id="PF02518">
    <property type="entry name" value="HATPase_c"/>
    <property type="match status" value="1"/>
</dbReference>
<dbReference type="InterPro" id="IPR003594">
    <property type="entry name" value="HATPase_dom"/>
</dbReference>
<evidence type="ECO:0000256" key="4">
    <source>
        <dbReference type="ARBA" id="ARBA00022679"/>
    </source>
</evidence>
<dbReference type="PROSITE" id="PS50109">
    <property type="entry name" value="HIS_KIN"/>
    <property type="match status" value="1"/>
</dbReference>
<evidence type="ECO:0000259" key="10">
    <source>
        <dbReference type="PROSITE" id="PS50110"/>
    </source>
</evidence>
<dbReference type="InterPro" id="IPR036097">
    <property type="entry name" value="HisK_dim/P_sf"/>
</dbReference>
<dbReference type="Gene3D" id="1.10.287.130">
    <property type="match status" value="1"/>
</dbReference>
<evidence type="ECO:0000259" key="9">
    <source>
        <dbReference type="PROSITE" id="PS50109"/>
    </source>
</evidence>
<keyword evidence="8" id="KW-1133">Transmembrane helix</keyword>
<dbReference type="EMBL" id="BSPL01000035">
    <property type="protein sequence ID" value="GLS74309.1"/>
    <property type="molecule type" value="Genomic_DNA"/>
</dbReference>
<dbReference type="InterPro" id="IPR011006">
    <property type="entry name" value="CheY-like_superfamily"/>
</dbReference>
<protein>
    <recommendedName>
        <fullName evidence="2">histidine kinase</fullName>
        <ecNumber evidence="2">2.7.13.3</ecNumber>
    </recommendedName>
</protein>
<keyword evidence="5 11" id="KW-0418">Kinase</keyword>
<sequence>MRLTAQAAVLGVLLAGLLTWLMINGKGEMDAAYVQTQRTIDALALAESRMQHDVLRARTGLLRNYDPIVTHLREMQAALAAIRAASGPDDREVRALAEAMNREAQMVERFKTGNALVQNSIAYFDSLSDRLSEPDIDPWLARAVAALQIRVSELARESSPRRLDDIRARLDALAAVSHPAGRGADIAAIVLHGRQLLELLPQVDTVTRSLPASSSEPARQALLEARRALKDQRQVRADGFRLALYAAALALVALVVRVGLLMRAGTMILRRTIVFQAVVAQANNLFLASQPDQIEAHIVDAMAIVGEGANTDHCYVLMLDGTNATHLWNRPGHPAPRGWPDAQRALVPDLIAAPDDHIFVETAERIGPPALIQALAQRGVTTLTCARLRRGERIVGVLCFERTRSTLPPWMRHSRGLLQVVADSFGAALERQHVWAERREIETTLRRAQRLEAIGIFASGVAHNINNVLNVMLGHAEIAADALPADPHRAAKQIDLLVQAGGRAHEIAGQILDYGRRGGATQSTSDVDAVVAETVAQIRTSTADRAAIRLTGAAQGAVVDGEPAQLQQVVHNLIRNAIQASDPGKAIDVQLERVRLAERRTLSHGELCPGDHVRIRVVDAGRGMDEATLARIFEPFFTTRPAGTGLGLATAFEFVQEQDGAFHVRSEPGVGSAFEVWLPVRPQTEPGDSAAGGTVMIVGGARSAVQEDEETLAALGYEPIGYTDPEAALTALRAEPGRFDLLIVENRPSGPLGLAFARRAARIVDRPIVLSLSAADTVRPEVLSAIPIVDVARRPWRSTALALTLRRHLGSETRGTSPRRKAVENRAASH</sequence>
<evidence type="ECO:0000256" key="1">
    <source>
        <dbReference type="ARBA" id="ARBA00000085"/>
    </source>
</evidence>
<accession>A0AA37TI58</accession>
<dbReference type="SMART" id="SM00387">
    <property type="entry name" value="HATPase_c"/>
    <property type="match status" value="1"/>
</dbReference>
<comment type="caution">
    <text evidence="6">Lacks conserved residue(s) required for the propagation of feature annotation.</text>
</comment>
<comment type="catalytic activity">
    <reaction evidence="1">
        <text>ATP + protein L-histidine = ADP + protein N-phospho-L-histidine.</text>
        <dbReference type="EC" id="2.7.13.3"/>
    </reaction>
</comment>
<dbReference type="PROSITE" id="PS50110">
    <property type="entry name" value="RESPONSE_REGULATORY"/>
    <property type="match status" value="1"/>
</dbReference>
<dbReference type="InterPro" id="IPR036890">
    <property type="entry name" value="HATPase_C_sf"/>
</dbReference>
<evidence type="ECO:0000313" key="11">
    <source>
        <dbReference type="EMBL" id="GLS74309.1"/>
    </source>
</evidence>
<dbReference type="SMART" id="SM00388">
    <property type="entry name" value="HisKA"/>
    <property type="match status" value="1"/>
</dbReference>
<dbReference type="InterPro" id="IPR001789">
    <property type="entry name" value="Sig_transdc_resp-reg_receiver"/>
</dbReference>
<dbReference type="SUPFAM" id="SSF55874">
    <property type="entry name" value="ATPase domain of HSP90 chaperone/DNA topoisomerase II/histidine kinase"/>
    <property type="match status" value="1"/>
</dbReference>
<dbReference type="Gene3D" id="3.30.450.40">
    <property type="match status" value="1"/>
</dbReference>
<evidence type="ECO:0000256" key="7">
    <source>
        <dbReference type="SAM" id="MobiDB-lite"/>
    </source>
</evidence>
<dbReference type="CDD" id="cd00075">
    <property type="entry name" value="HATPase"/>
    <property type="match status" value="1"/>
</dbReference>
<evidence type="ECO:0000256" key="6">
    <source>
        <dbReference type="PROSITE-ProRule" id="PRU00169"/>
    </source>
</evidence>
<comment type="caution">
    <text evidence="11">The sequence shown here is derived from an EMBL/GenBank/DDBJ whole genome shotgun (WGS) entry which is preliminary data.</text>
</comment>
<dbReference type="InterPro" id="IPR003018">
    <property type="entry name" value="GAF"/>
</dbReference>
<feature type="region of interest" description="Disordered" evidence="7">
    <location>
        <begin position="810"/>
        <end position="830"/>
    </location>
</feature>
<evidence type="ECO:0000313" key="12">
    <source>
        <dbReference type="Proteomes" id="UP001157440"/>
    </source>
</evidence>
<dbReference type="SUPFAM" id="SSF52172">
    <property type="entry name" value="CheY-like"/>
    <property type="match status" value="1"/>
</dbReference>
<proteinExistence type="predicted"/>
<organism evidence="11 12">
    <name type="scientific">Methylobacterium tardum</name>
    <dbReference type="NCBI Taxonomy" id="374432"/>
    <lineage>
        <taxon>Bacteria</taxon>
        <taxon>Pseudomonadati</taxon>
        <taxon>Pseudomonadota</taxon>
        <taxon>Alphaproteobacteria</taxon>
        <taxon>Hyphomicrobiales</taxon>
        <taxon>Methylobacteriaceae</taxon>
        <taxon>Methylobacterium</taxon>
    </lineage>
</organism>
<gene>
    <name evidence="11" type="primary">virA</name>
    <name evidence="11" type="ORF">GCM10007890_63250</name>
</gene>
<dbReference type="AlphaFoldDB" id="A0AA37TI58"/>
<feature type="domain" description="Histidine kinase" evidence="9">
    <location>
        <begin position="460"/>
        <end position="682"/>
    </location>
</feature>
<dbReference type="Pfam" id="PF01590">
    <property type="entry name" value="GAF"/>
    <property type="match status" value="1"/>
</dbReference>
<evidence type="ECO:0000256" key="8">
    <source>
        <dbReference type="SAM" id="Phobius"/>
    </source>
</evidence>
<dbReference type="NCBIfam" id="NF010411">
    <property type="entry name" value="PRK13837.1"/>
    <property type="match status" value="1"/>
</dbReference>
<dbReference type="Pfam" id="PF19443">
    <property type="entry name" value="DAHL"/>
    <property type="match status" value="1"/>
</dbReference>
<dbReference type="SMART" id="SM00065">
    <property type="entry name" value="GAF"/>
    <property type="match status" value="1"/>
</dbReference>
<dbReference type="Proteomes" id="UP001157440">
    <property type="component" value="Unassembled WGS sequence"/>
</dbReference>
<dbReference type="SUPFAM" id="SSF47384">
    <property type="entry name" value="Homodimeric domain of signal transducing histidine kinase"/>
    <property type="match status" value="1"/>
</dbReference>
<dbReference type="SUPFAM" id="SSF55781">
    <property type="entry name" value="GAF domain-like"/>
    <property type="match status" value="1"/>
</dbReference>
<dbReference type="InterPro" id="IPR029016">
    <property type="entry name" value="GAF-like_dom_sf"/>
</dbReference>
<keyword evidence="4" id="KW-0808">Transferase</keyword>
<dbReference type="InterPro" id="IPR005467">
    <property type="entry name" value="His_kinase_dom"/>
</dbReference>
<keyword evidence="8" id="KW-0812">Transmembrane</keyword>
<dbReference type="InterPro" id="IPR004358">
    <property type="entry name" value="Sig_transdc_His_kin-like_C"/>
</dbReference>
<dbReference type="GO" id="GO:0000155">
    <property type="term" value="F:phosphorelay sensor kinase activity"/>
    <property type="evidence" value="ECO:0007669"/>
    <property type="project" value="InterPro"/>
</dbReference>
<keyword evidence="3" id="KW-0597">Phosphoprotein</keyword>
<dbReference type="RefSeq" id="WP_238197682.1">
    <property type="nucleotide sequence ID" value="NZ_BPQZ01000020.1"/>
</dbReference>
<dbReference type="PRINTS" id="PR00344">
    <property type="entry name" value="BCTRLSENSOR"/>
</dbReference>
<dbReference type="InterPro" id="IPR003661">
    <property type="entry name" value="HisK_dim/P_dom"/>
</dbReference>
<dbReference type="Gene3D" id="3.30.565.10">
    <property type="entry name" value="Histidine kinase-like ATPase, C-terminal domain"/>
    <property type="match status" value="1"/>
</dbReference>
<reference evidence="12" key="1">
    <citation type="journal article" date="2019" name="Int. J. Syst. Evol. Microbiol.">
        <title>The Global Catalogue of Microorganisms (GCM) 10K type strain sequencing project: providing services to taxonomists for standard genome sequencing and annotation.</title>
        <authorList>
            <consortium name="The Broad Institute Genomics Platform"/>
            <consortium name="The Broad Institute Genome Sequencing Center for Infectious Disease"/>
            <person name="Wu L."/>
            <person name="Ma J."/>
        </authorList>
    </citation>
    <scope>NUCLEOTIDE SEQUENCE [LARGE SCALE GENOMIC DNA]</scope>
    <source>
        <strain evidence="12">NBRC 103632</strain>
    </source>
</reference>
<evidence type="ECO:0000256" key="3">
    <source>
        <dbReference type="ARBA" id="ARBA00022553"/>
    </source>
</evidence>